<dbReference type="KEGG" id="mpq:ABA45_04170"/>
<dbReference type="RefSeq" id="WP_048388663.1">
    <property type="nucleotide sequence ID" value="NZ_CP011494.1"/>
</dbReference>
<organism evidence="1 2">
    <name type="scientific">Marinobacter psychrophilus</name>
    <dbReference type="NCBI Taxonomy" id="330734"/>
    <lineage>
        <taxon>Bacteria</taxon>
        <taxon>Pseudomonadati</taxon>
        <taxon>Pseudomonadota</taxon>
        <taxon>Gammaproteobacteria</taxon>
        <taxon>Pseudomonadales</taxon>
        <taxon>Marinobacteraceae</taxon>
        <taxon>Marinobacter</taxon>
    </lineage>
</organism>
<proteinExistence type="predicted"/>
<gene>
    <name evidence="1" type="ORF">ABA45_04170</name>
</gene>
<protein>
    <submittedName>
        <fullName evidence="1">Uncharacterized protein</fullName>
    </submittedName>
</protein>
<evidence type="ECO:0000313" key="1">
    <source>
        <dbReference type="EMBL" id="AKO54190.1"/>
    </source>
</evidence>
<keyword evidence="2" id="KW-1185">Reference proteome</keyword>
<accession>A0A0H4I8Y1</accession>
<evidence type="ECO:0000313" key="2">
    <source>
        <dbReference type="Proteomes" id="UP000036406"/>
    </source>
</evidence>
<sequence length="114" mass="13111">MEVDTFTEDTALDAAVELQRVLAARTHRRKVLGQEIIVPGQLGAALNLPRIVSRLQSRQVRLRTQGLEDFQQLWITLSLPTREKVLRAVGWYKPQELSWEDKRSNRHPELDKGA</sequence>
<dbReference type="PATRIC" id="fig|330734.3.peg.892"/>
<dbReference type="Proteomes" id="UP000036406">
    <property type="component" value="Chromosome"/>
</dbReference>
<dbReference type="EMBL" id="CP011494">
    <property type="protein sequence ID" value="AKO54190.1"/>
    <property type="molecule type" value="Genomic_DNA"/>
</dbReference>
<dbReference type="AlphaFoldDB" id="A0A0H4I8Y1"/>
<name>A0A0H4I8Y1_9GAMM</name>
<reference evidence="1 2" key="1">
    <citation type="submission" date="2015-05" db="EMBL/GenBank/DDBJ databases">
        <title>Complete genome of Marinobacter psychrophilus strain 20041T isolated from sea-ice of the Canadian Basin.</title>
        <authorList>
            <person name="Song L."/>
            <person name="Ren L."/>
            <person name="Yu Y."/>
            <person name="Wang X."/>
        </authorList>
    </citation>
    <scope>NUCLEOTIDE SEQUENCE [LARGE SCALE GENOMIC DNA]</scope>
    <source>
        <strain evidence="1 2">20041</strain>
    </source>
</reference>